<proteinExistence type="predicted"/>
<dbReference type="RefSeq" id="YP_010082867.1">
    <property type="nucleotide sequence ID" value="NC_055035.1"/>
</dbReference>
<protein>
    <submittedName>
        <fullName evidence="1">Mitochondrial carrier-like protein 2</fullName>
    </submittedName>
</protein>
<name>A0A481W663_9CAUD</name>
<dbReference type="GeneID" id="65071875"/>
<evidence type="ECO:0000313" key="2">
    <source>
        <dbReference type="Proteomes" id="UP000292160"/>
    </source>
</evidence>
<organism evidence="1 2">
    <name type="scientific">Fusobacterium phage Fnu1</name>
    <dbReference type="NCBI Taxonomy" id="2530024"/>
    <lineage>
        <taxon>Viruses</taxon>
        <taxon>Duplodnaviria</taxon>
        <taxon>Heunggongvirae</taxon>
        <taxon>Uroviricota</taxon>
        <taxon>Caudoviricetes</taxon>
        <taxon>Latrobevirus</taxon>
        <taxon>Latrobevirus FNU1</taxon>
    </lineage>
</organism>
<dbReference type="Proteomes" id="UP000292160">
    <property type="component" value="Segment"/>
</dbReference>
<reference evidence="1 2" key="1">
    <citation type="submission" date="2019-02" db="EMBL/GenBank/DDBJ databases">
        <title>Genomic, morphological and functional characterisation of novel bacteriophage Fnu1 capable of disrupt Fusobacterium nucleatum biofilm.</title>
        <authorList>
            <person name="Kabwe M."/>
            <person name="Brown T.L."/>
            <person name="Dashper S."/>
            <person name="Speirs L."/>
            <person name="Ku H."/>
            <person name="Petrovski S."/>
            <person name="Chan H.T."/>
            <person name="Lock P."/>
            <person name="Tucci J."/>
        </authorList>
    </citation>
    <scope>NUCLEOTIDE SEQUENCE [LARGE SCALE GENOMIC DNA]</scope>
</reference>
<evidence type="ECO:0000313" key="1">
    <source>
        <dbReference type="EMBL" id="QBJ04206.1"/>
    </source>
</evidence>
<accession>A0A481W663</accession>
<dbReference type="EMBL" id="MK554696">
    <property type="protein sequence ID" value="QBJ04206.1"/>
    <property type="molecule type" value="Genomic_DNA"/>
</dbReference>
<sequence length="79" mass="9682">MNREDWVNLIYEIQDSYFDSICLSNDIQELCDYPIEITVDEEGDNVIISQDSNYYIQFKYNITKDELVHIYFTRLWRRD</sequence>
<dbReference type="KEGG" id="vg:65071875"/>
<keyword evidence="2" id="KW-1185">Reference proteome</keyword>